<comment type="caution">
    <text evidence="8">The sequence shown here is derived from an EMBL/GenBank/DDBJ whole genome shotgun (WGS) entry which is preliminary data.</text>
</comment>
<dbReference type="InterPro" id="IPR051784">
    <property type="entry name" value="Nod_factor_ABC_transporter"/>
</dbReference>
<sequence length="251" mass="27694">MNAWRLVSRNALVYRREWAVFLTGFAEPVFYLFSIGVGVGALLGGFEVDGRQIPYAHFVAPAMLATSAMNGAIMDATFNIFFRLKHARLYDAVLATPMTTRDIAMAETTWALLRGGIYSAGFLLIMLLMGYLTSWWAVLALPACLLIGYTFAGLGMWATTYLKSWQDFEYVTLLLMPLVLFSGTFFPIEALGGTLRWIIEATPLYRGVVLCRELTTGTVGLASLVSVVYLAALGTLGMWGARRRLDALLLT</sequence>
<evidence type="ECO:0000256" key="3">
    <source>
        <dbReference type="ARBA" id="ARBA00022989"/>
    </source>
</evidence>
<keyword evidence="2 6" id="KW-0812">Transmembrane</keyword>
<dbReference type="GO" id="GO:0046677">
    <property type="term" value="P:response to antibiotic"/>
    <property type="evidence" value="ECO:0007669"/>
    <property type="project" value="UniProtKB-KW"/>
</dbReference>
<dbReference type="InterPro" id="IPR047817">
    <property type="entry name" value="ABC2_TM_bact-type"/>
</dbReference>
<feature type="transmembrane region" description="Helical" evidence="6">
    <location>
        <begin position="170"/>
        <end position="199"/>
    </location>
</feature>
<evidence type="ECO:0000259" key="7">
    <source>
        <dbReference type="PROSITE" id="PS51012"/>
    </source>
</evidence>
<dbReference type="PANTHER" id="PTHR43229">
    <property type="entry name" value="NODULATION PROTEIN J"/>
    <property type="match status" value="1"/>
</dbReference>
<evidence type="ECO:0000256" key="1">
    <source>
        <dbReference type="ARBA" id="ARBA00004141"/>
    </source>
</evidence>
<comment type="subcellular location">
    <subcellularLocation>
        <location evidence="6">Cell membrane</location>
        <topology evidence="6">Multi-pass membrane protein</topology>
    </subcellularLocation>
    <subcellularLocation>
        <location evidence="1">Membrane</location>
        <topology evidence="1">Multi-pass membrane protein</topology>
    </subcellularLocation>
</comment>
<evidence type="ECO:0000256" key="6">
    <source>
        <dbReference type="RuleBase" id="RU361157"/>
    </source>
</evidence>
<evidence type="ECO:0000256" key="5">
    <source>
        <dbReference type="ARBA" id="ARBA00023251"/>
    </source>
</evidence>
<feature type="domain" description="ABC transmembrane type-2" evidence="7">
    <location>
        <begin position="19"/>
        <end position="248"/>
    </location>
</feature>
<gene>
    <name evidence="8" type="ORF">KILIM_017_00550</name>
</gene>
<keyword evidence="5" id="KW-0046">Antibiotic resistance</keyword>
<evidence type="ECO:0000313" key="8">
    <source>
        <dbReference type="EMBL" id="GAB95210.1"/>
    </source>
</evidence>
<dbReference type="PRINTS" id="PR00164">
    <property type="entry name" value="ABC2TRNSPORT"/>
</dbReference>
<dbReference type="STRING" id="1184609.KILIM_017_00550"/>
<evidence type="ECO:0000256" key="4">
    <source>
        <dbReference type="ARBA" id="ARBA00023136"/>
    </source>
</evidence>
<organism evidence="8 9">
    <name type="scientific">Kineosphaera limosa NBRC 100340</name>
    <dbReference type="NCBI Taxonomy" id="1184609"/>
    <lineage>
        <taxon>Bacteria</taxon>
        <taxon>Bacillati</taxon>
        <taxon>Actinomycetota</taxon>
        <taxon>Actinomycetes</taxon>
        <taxon>Micrococcales</taxon>
        <taxon>Dermatophilaceae</taxon>
        <taxon>Kineosphaera</taxon>
    </lineage>
</organism>
<feature type="transmembrane region" description="Helical" evidence="6">
    <location>
        <begin position="219"/>
        <end position="241"/>
    </location>
</feature>
<dbReference type="EMBL" id="BAHD01000017">
    <property type="protein sequence ID" value="GAB95210.1"/>
    <property type="molecule type" value="Genomic_DNA"/>
</dbReference>
<feature type="transmembrane region" description="Helical" evidence="6">
    <location>
        <begin position="111"/>
        <end position="129"/>
    </location>
</feature>
<dbReference type="OrthoDB" id="9778589at2"/>
<keyword evidence="4 6" id="KW-0472">Membrane</keyword>
<dbReference type="eggNOG" id="COG0842">
    <property type="taxonomic scope" value="Bacteria"/>
</dbReference>
<dbReference type="InterPro" id="IPR000412">
    <property type="entry name" value="ABC_2_transport"/>
</dbReference>
<name>K6W7P1_9MICO</name>
<dbReference type="PANTHER" id="PTHR43229:SF2">
    <property type="entry name" value="NODULATION PROTEIN J"/>
    <property type="match status" value="1"/>
</dbReference>
<keyword evidence="6" id="KW-1003">Cell membrane</keyword>
<dbReference type="Proteomes" id="UP000008366">
    <property type="component" value="Unassembled WGS sequence"/>
</dbReference>
<dbReference type="RefSeq" id="WP_006591742.1">
    <property type="nucleotide sequence ID" value="NZ_BAHD01000017.1"/>
</dbReference>
<accession>K6W7P1</accession>
<dbReference type="GO" id="GO:0043190">
    <property type="term" value="C:ATP-binding cassette (ABC) transporter complex"/>
    <property type="evidence" value="ECO:0007669"/>
    <property type="project" value="InterPro"/>
</dbReference>
<dbReference type="PROSITE" id="PS51012">
    <property type="entry name" value="ABC_TM2"/>
    <property type="match status" value="1"/>
</dbReference>
<dbReference type="AlphaFoldDB" id="K6W7P1"/>
<dbReference type="InterPro" id="IPR013525">
    <property type="entry name" value="ABC2_TM"/>
</dbReference>
<feature type="transmembrane region" description="Helical" evidence="6">
    <location>
        <begin position="20"/>
        <end position="46"/>
    </location>
</feature>
<proteinExistence type="inferred from homology"/>
<protein>
    <recommendedName>
        <fullName evidence="6">Transport permease protein</fullName>
    </recommendedName>
</protein>
<evidence type="ECO:0000256" key="2">
    <source>
        <dbReference type="ARBA" id="ARBA00022692"/>
    </source>
</evidence>
<comment type="similarity">
    <text evidence="6">Belongs to the ABC-2 integral membrane protein family.</text>
</comment>
<dbReference type="GO" id="GO:0140359">
    <property type="term" value="F:ABC-type transporter activity"/>
    <property type="evidence" value="ECO:0007669"/>
    <property type="project" value="InterPro"/>
</dbReference>
<evidence type="ECO:0000313" key="9">
    <source>
        <dbReference type="Proteomes" id="UP000008366"/>
    </source>
</evidence>
<reference evidence="8 9" key="1">
    <citation type="submission" date="2012-08" db="EMBL/GenBank/DDBJ databases">
        <title>Whole genome shotgun sequence of Kineosphaera limosa NBRC 100340.</title>
        <authorList>
            <person name="Yoshida I."/>
            <person name="Isaki S."/>
            <person name="Hosoyama A."/>
            <person name="Tsuchikane K."/>
            <person name="Katsumata H."/>
            <person name="Ando Y."/>
            <person name="Ohji S."/>
            <person name="Hamada M."/>
            <person name="Tamura T."/>
            <person name="Yamazoe A."/>
            <person name="Yamazaki S."/>
            <person name="Fujita N."/>
        </authorList>
    </citation>
    <scope>NUCLEOTIDE SEQUENCE [LARGE SCALE GENOMIC DNA]</scope>
    <source>
        <strain evidence="8 9">NBRC 100340</strain>
    </source>
</reference>
<feature type="transmembrane region" description="Helical" evidence="6">
    <location>
        <begin position="135"/>
        <end position="158"/>
    </location>
</feature>
<keyword evidence="6" id="KW-0813">Transport</keyword>
<keyword evidence="3 6" id="KW-1133">Transmembrane helix</keyword>
<dbReference type="Pfam" id="PF01061">
    <property type="entry name" value="ABC2_membrane"/>
    <property type="match status" value="1"/>
</dbReference>
<feature type="transmembrane region" description="Helical" evidence="6">
    <location>
        <begin position="58"/>
        <end position="82"/>
    </location>
</feature>
<dbReference type="PIRSF" id="PIRSF006648">
    <property type="entry name" value="DrrB"/>
    <property type="match status" value="1"/>
</dbReference>
<keyword evidence="9" id="KW-1185">Reference proteome</keyword>